<dbReference type="GeneID" id="8437195"/>
<name>C4JMX4_UNCRE</name>
<dbReference type="RefSeq" id="XP_002544665.1">
    <property type="nucleotide sequence ID" value="XM_002544619.1"/>
</dbReference>
<proteinExistence type="predicted"/>
<feature type="region of interest" description="Disordered" evidence="1">
    <location>
        <begin position="1"/>
        <end position="29"/>
    </location>
</feature>
<dbReference type="EMBL" id="CH476616">
    <property type="protein sequence ID" value="EEP79336.1"/>
    <property type="molecule type" value="Genomic_DNA"/>
</dbReference>
<dbReference type="VEuPathDB" id="FungiDB:UREG_04182"/>
<organism evidence="2 3">
    <name type="scientific">Uncinocarpus reesii (strain UAMH 1704)</name>
    <dbReference type="NCBI Taxonomy" id="336963"/>
    <lineage>
        <taxon>Eukaryota</taxon>
        <taxon>Fungi</taxon>
        <taxon>Dikarya</taxon>
        <taxon>Ascomycota</taxon>
        <taxon>Pezizomycotina</taxon>
        <taxon>Eurotiomycetes</taxon>
        <taxon>Eurotiomycetidae</taxon>
        <taxon>Onygenales</taxon>
        <taxon>Onygenaceae</taxon>
        <taxon>Uncinocarpus</taxon>
    </lineage>
</organism>
<accession>C4JMX4</accession>
<dbReference type="KEGG" id="ure:UREG_04182"/>
<sequence>MVIFRTPESKKRESERPTTAVRTTPSSPRGDCCHRIGRHDFDFITSTYNLGLGGNISNLLATMLVYHGLISNGSATGIQSVLAILPARTETGSRCVILWHSGSHTPSGPEVDTNPGGFGRFDTILDEVENDGDDIVFRSGEPYSLKMRFSEDQEKLDLSFQPMVRQKTTACLSMGLVLRCPPSHNSWVEYAPAIFWGPIMTKDEYHGRIIVFVLCLKDENGSSSPVAAFITWNAETAMFATSAEDFIKEESRFTLSNQRYLFRGEVEYHEHASPQLLLQLASSAPGPDQWVTTQSLPALDNHCALIAGLGSSNWSDTVQVTNDTWEFVVCTIEKSDPNNEAYTKGMAAGGLFLAVLGVLACAAPPAAGMVVGIAGLLLAGQSAYDTFSEQTGQATSRVLYSSDQATRSRKGSDDSDIIIFRVHMKENQLKITRYVVPKVKENWYFISDIFDNKLKNETPQVKDWFTFPFEEPHTLVSRRYLTIPNMRPTADQGSPTPPKKVPDSGAGIHYNYEGGFERYYAVDEKHPKLNLFKNFERHPGYTAIVQGDSEELNSRMTVRHMQNSAQSPILEMKHWKPVNYRKYKIGMAETGINYDVLKLIHADYQKSYTAGYLWDCTEAGAYGAVYRLSFQAGPNVRSRLSTHIFMGICFKLVILEHNSIMIKRKLELASLEPAIRQPRCCHVGLAYCAEWLLLWTLYTLKTVITSSMEVKQTLKPQETRVKGPTVTIEKQLRNDYKLHASTIMSPWTKKIFLALFYHLIDQGINTPYAVGKFASFSQAPTPGSSV</sequence>
<feature type="compositionally biased region" description="Basic and acidic residues" evidence="1">
    <location>
        <begin position="7"/>
        <end position="16"/>
    </location>
</feature>
<protein>
    <submittedName>
        <fullName evidence="2">Uncharacterized protein</fullName>
    </submittedName>
</protein>
<evidence type="ECO:0000313" key="2">
    <source>
        <dbReference type="EMBL" id="EEP79336.1"/>
    </source>
</evidence>
<evidence type="ECO:0000256" key="1">
    <source>
        <dbReference type="SAM" id="MobiDB-lite"/>
    </source>
</evidence>
<dbReference type="eggNOG" id="ENOG502SVPV">
    <property type="taxonomic scope" value="Eukaryota"/>
</dbReference>
<gene>
    <name evidence="2" type="ORF">UREG_04182</name>
</gene>
<dbReference type="OMA" id="CCHRIGR"/>
<evidence type="ECO:0000313" key="3">
    <source>
        <dbReference type="Proteomes" id="UP000002058"/>
    </source>
</evidence>
<reference evidence="3" key="1">
    <citation type="journal article" date="2009" name="Genome Res.">
        <title>Comparative genomic analyses of the human fungal pathogens Coccidioides and their relatives.</title>
        <authorList>
            <person name="Sharpton T.J."/>
            <person name="Stajich J.E."/>
            <person name="Rounsley S.D."/>
            <person name="Gardner M.J."/>
            <person name="Wortman J.R."/>
            <person name="Jordar V.S."/>
            <person name="Maiti R."/>
            <person name="Kodira C.D."/>
            <person name="Neafsey D.E."/>
            <person name="Zeng Q."/>
            <person name="Hung C.-Y."/>
            <person name="McMahan C."/>
            <person name="Muszewska A."/>
            <person name="Grynberg M."/>
            <person name="Mandel M.A."/>
            <person name="Kellner E.M."/>
            <person name="Barker B.M."/>
            <person name="Galgiani J.N."/>
            <person name="Orbach M.J."/>
            <person name="Kirkland T.N."/>
            <person name="Cole G.T."/>
            <person name="Henn M.R."/>
            <person name="Birren B.W."/>
            <person name="Taylor J.W."/>
        </authorList>
    </citation>
    <scope>NUCLEOTIDE SEQUENCE [LARGE SCALE GENOMIC DNA]</scope>
    <source>
        <strain evidence="3">UAMH 1704</strain>
    </source>
</reference>
<dbReference type="HOGENOM" id="CLU_356860_0_0_1"/>
<dbReference type="InParanoid" id="C4JMX4"/>
<dbReference type="AlphaFoldDB" id="C4JMX4"/>
<dbReference type="Proteomes" id="UP000002058">
    <property type="component" value="Unassembled WGS sequence"/>
</dbReference>
<keyword evidence="3" id="KW-1185">Reference proteome</keyword>